<evidence type="ECO:0008006" key="4">
    <source>
        <dbReference type="Google" id="ProtNLM"/>
    </source>
</evidence>
<sequence>MTYLVQQAISPLFFQLFLCRASSWVTLVSLEPPRGRPGEATARVLHLLDASGSHFLLELRNEDAIVLLTISFSYVKPPRCRPGEAAARVLHFCGMWVTHLLARDSQ</sequence>
<reference evidence="2 3" key="1">
    <citation type="submission" date="2023-01" db="EMBL/GenBank/DDBJ databases">
        <authorList>
            <person name="Kreplak J."/>
        </authorList>
    </citation>
    <scope>NUCLEOTIDE SEQUENCE [LARGE SCALE GENOMIC DNA]</scope>
</reference>
<evidence type="ECO:0000313" key="2">
    <source>
        <dbReference type="EMBL" id="CAI8590736.1"/>
    </source>
</evidence>
<evidence type="ECO:0000256" key="1">
    <source>
        <dbReference type="SAM" id="SignalP"/>
    </source>
</evidence>
<proteinExistence type="predicted"/>
<gene>
    <name evidence="2" type="ORF">VFH_I455360</name>
</gene>
<feature type="chain" id="PRO_5043942522" description="Secreted protein" evidence="1">
    <location>
        <begin position="24"/>
        <end position="106"/>
    </location>
</feature>
<evidence type="ECO:0000313" key="3">
    <source>
        <dbReference type="Proteomes" id="UP001157006"/>
    </source>
</evidence>
<keyword evidence="3" id="KW-1185">Reference proteome</keyword>
<organism evidence="2 3">
    <name type="scientific">Vicia faba</name>
    <name type="common">Broad bean</name>
    <name type="synonym">Faba vulgaris</name>
    <dbReference type="NCBI Taxonomy" id="3906"/>
    <lineage>
        <taxon>Eukaryota</taxon>
        <taxon>Viridiplantae</taxon>
        <taxon>Streptophyta</taxon>
        <taxon>Embryophyta</taxon>
        <taxon>Tracheophyta</taxon>
        <taxon>Spermatophyta</taxon>
        <taxon>Magnoliopsida</taxon>
        <taxon>eudicotyledons</taxon>
        <taxon>Gunneridae</taxon>
        <taxon>Pentapetalae</taxon>
        <taxon>rosids</taxon>
        <taxon>fabids</taxon>
        <taxon>Fabales</taxon>
        <taxon>Fabaceae</taxon>
        <taxon>Papilionoideae</taxon>
        <taxon>50 kb inversion clade</taxon>
        <taxon>NPAAA clade</taxon>
        <taxon>Hologalegina</taxon>
        <taxon>IRL clade</taxon>
        <taxon>Fabeae</taxon>
        <taxon>Vicia</taxon>
    </lineage>
</organism>
<keyword evidence="1" id="KW-0732">Signal</keyword>
<name>A0AAV0YY69_VICFA</name>
<dbReference type="Proteomes" id="UP001157006">
    <property type="component" value="Chromosome 1L"/>
</dbReference>
<protein>
    <recommendedName>
        <fullName evidence="4">Secreted protein</fullName>
    </recommendedName>
</protein>
<dbReference type="EMBL" id="OX451736">
    <property type="protein sequence ID" value="CAI8590736.1"/>
    <property type="molecule type" value="Genomic_DNA"/>
</dbReference>
<accession>A0AAV0YY69</accession>
<dbReference type="AlphaFoldDB" id="A0AAV0YY69"/>
<feature type="signal peptide" evidence="1">
    <location>
        <begin position="1"/>
        <end position="23"/>
    </location>
</feature>